<name>W4KAQ4_HETIT</name>
<evidence type="ECO:0000256" key="1">
    <source>
        <dbReference type="SAM" id="MobiDB-lite"/>
    </source>
</evidence>
<organism evidence="2 3">
    <name type="scientific">Heterobasidion irregulare (strain TC 32-1)</name>
    <dbReference type="NCBI Taxonomy" id="747525"/>
    <lineage>
        <taxon>Eukaryota</taxon>
        <taxon>Fungi</taxon>
        <taxon>Dikarya</taxon>
        <taxon>Basidiomycota</taxon>
        <taxon>Agaricomycotina</taxon>
        <taxon>Agaricomycetes</taxon>
        <taxon>Russulales</taxon>
        <taxon>Bondarzewiaceae</taxon>
        <taxon>Heterobasidion</taxon>
        <taxon>Heterobasidion annosum species complex</taxon>
    </lineage>
</organism>
<feature type="compositionally biased region" description="Polar residues" evidence="1">
    <location>
        <begin position="31"/>
        <end position="45"/>
    </location>
</feature>
<gene>
    <name evidence="2" type="ORF">HETIRDRAFT_106981</name>
</gene>
<dbReference type="Proteomes" id="UP000030671">
    <property type="component" value="Unassembled WGS sequence"/>
</dbReference>
<proteinExistence type="predicted"/>
<accession>W4KAQ4</accession>
<feature type="region of interest" description="Disordered" evidence="1">
    <location>
        <begin position="269"/>
        <end position="290"/>
    </location>
</feature>
<dbReference type="RefSeq" id="XP_009545123.1">
    <property type="nucleotide sequence ID" value="XM_009546828.1"/>
</dbReference>
<dbReference type="GeneID" id="20666204"/>
<dbReference type="KEGG" id="hir:HETIRDRAFT_106981"/>
<protein>
    <submittedName>
        <fullName evidence="2">Uncharacterized protein</fullName>
    </submittedName>
</protein>
<evidence type="ECO:0000313" key="3">
    <source>
        <dbReference type="Proteomes" id="UP000030671"/>
    </source>
</evidence>
<dbReference type="EMBL" id="KI925457">
    <property type="protein sequence ID" value="ETW82799.1"/>
    <property type="molecule type" value="Genomic_DNA"/>
</dbReference>
<dbReference type="HOGENOM" id="CLU_647333_0_0_1"/>
<dbReference type="AlphaFoldDB" id="W4KAQ4"/>
<dbReference type="InParanoid" id="W4KAQ4"/>
<keyword evidence="3" id="KW-1185">Reference proteome</keyword>
<evidence type="ECO:0000313" key="2">
    <source>
        <dbReference type="EMBL" id="ETW82799.1"/>
    </source>
</evidence>
<feature type="compositionally biased region" description="Low complexity" evidence="1">
    <location>
        <begin position="17"/>
        <end position="28"/>
    </location>
</feature>
<sequence length="424" mass="45857">MHELHLSAISFTRRKSSSSPSMPTLPLPVHSLSQPSPRESSTQAAPTHGPHKKPKPRGFDAAGARASLIPDRELQSPRRACACSQSASVARDSHYLSPVFASAHLVDGRARESRSHCGTWEATDETGARGFLERRSAHSTSDCILRTDKVLRLGFAGSSLNASTLKRRTSSPPRSSAMTQARLCASSSTPVLQPMSALLPTLRMDESSCLRICTSTAPADRRPISRLGFWEGVGQAYTHARPRIWVTAALNLRGSRVFAAASTSDAGAGLVDHNSVKRPSNLPLSSSDASDFESSLAPRELHRTAADRVVSLTSTYYLPSLSPSHLREPPSEPEHATRDLHEALPFAFPFPSLAAMTHACICLRTRHTRTPAFPEWDGRRTRGNGVSSSSSSFLFLPPPSISLSIFFFAPLSPSRPLPLSLRAS</sequence>
<feature type="region of interest" description="Disordered" evidence="1">
    <location>
        <begin position="1"/>
        <end position="61"/>
    </location>
</feature>
<reference evidence="2 3" key="1">
    <citation type="journal article" date="2012" name="New Phytol.">
        <title>Insight into trade-off between wood decay and parasitism from the genome of a fungal forest pathogen.</title>
        <authorList>
            <person name="Olson A."/>
            <person name="Aerts A."/>
            <person name="Asiegbu F."/>
            <person name="Belbahri L."/>
            <person name="Bouzid O."/>
            <person name="Broberg A."/>
            <person name="Canback B."/>
            <person name="Coutinho P.M."/>
            <person name="Cullen D."/>
            <person name="Dalman K."/>
            <person name="Deflorio G."/>
            <person name="van Diepen L.T."/>
            <person name="Dunand C."/>
            <person name="Duplessis S."/>
            <person name="Durling M."/>
            <person name="Gonthier P."/>
            <person name="Grimwood J."/>
            <person name="Fossdal C.G."/>
            <person name="Hansson D."/>
            <person name="Henrissat B."/>
            <person name="Hietala A."/>
            <person name="Himmelstrand K."/>
            <person name="Hoffmeister D."/>
            <person name="Hogberg N."/>
            <person name="James T.Y."/>
            <person name="Karlsson M."/>
            <person name="Kohler A."/>
            <person name="Kues U."/>
            <person name="Lee Y.H."/>
            <person name="Lin Y.C."/>
            <person name="Lind M."/>
            <person name="Lindquist E."/>
            <person name="Lombard V."/>
            <person name="Lucas S."/>
            <person name="Lunden K."/>
            <person name="Morin E."/>
            <person name="Murat C."/>
            <person name="Park J."/>
            <person name="Raffaello T."/>
            <person name="Rouze P."/>
            <person name="Salamov A."/>
            <person name="Schmutz J."/>
            <person name="Solheim H."/>
            <person name="Stahlberg J."/>
            <person name="Velez H."/>
            <person name="de Vries R.P."/>
            <person name="Wiebenga A."/>
            <person name="Woodward S."/>
            <person name="Yakovlev I."/>
            <person name="Garbelotto M."/>
            <person name="Martin F."/>
            <person name="Grigoriev I.V."/>
            <person name="Stenlid J."/>
        </authorList>
    </citation>
    <scope>NUCLEOTIDE SEQUENCE [LARGE SCALE GENOMIC DNA]</scope>
    <source>
        <strain evidence="2 3">TC 32-1</strain>
    </source>
</reference>